<dbReference type="AlphaFoldDB" id="A0A0C3EDW5"/>
<accession>A0A0C3EDW5</accession>
<keyword evidence="2" id="KW-1185">Reference proteome</keyword>
<protein>
    <submittedName>
        <fullName evidence="1">Uncharacterized protein</fullName>
    </submittedName>
</protein>
<dbReference type="InParanoid" id="A0A0C3EDW5"/>
<dbReference type="Proteomes" id="UP000053989">
    <property type="component" value="Unassembled WGS sequence"/>
</dbReference>
<organism evidence="1 2">
    <name type="scientific">Scleroderma citrinum Foug A</name>
    <dbReference type="NCBI Taxonomy" id="1036808"/>
    <lineage>
        <taxon>Eukaryota</taxon>
        <taxon>Fungi</taxon>
        <taxon>Dikarya</taxon>
        <taxon>Basidiomycota</taxon>
        <taxon>Agaricomycotina</taxon>
        <taxon>Agaricomycetes</taxon>
        <taxon>Agaricomycetidae</taxon>
        <taxon>Boletales</taxon>
        <taxon>Sclerodermatineae</taxon>
        <taxon>Sclerodermataceae</taxon>
        <taxon>Scleroderma</taxon>
    </lineage>
</organism>
<reference evidence="1 2" key="1">
    <citation type="submission" date="2014-04" db="EMBL/GenBank/DDBJ databases">
        <authorList>
            <consortium name="DOE Joint Genome Institute"/>
            <person name="Kuo A."/>
            <person name="Kohler A."/>
            <person name="Nagy L.G."/>
            <person name="Floudas D."/>
            <person name="Copeland A."/>
            <person name="Barry K.W."/>
            <person name="Cichocki N."/>
            <person name="Veneault-Fourrey C."/>
            <person name="LaButti K."/>
            <person name="Lindquist E.A."/>
            <person name="Lipzen A."/>
            <person name="Lundell T."/>
            <person name="Morin E."/>
            <person name="Murat C."/>
            <person name="Sun H."/>
            <person name="Tunlid A."/>
            <person name="Henrissat B."/>
            <person name="Grigoriev I.V."/>
            <person name="Hibbett D.S."/>
            <person name="Martin F."/>
            <person name="Nordberg H.P."/>
            <person name="Cantor M.N."/>
            <person name="Hua S.X."/>
        </authorList>
    </citation>
    <scope>NUCLEOTIDE SEQUENCE [LARGE SCALE GENOMIC DNA]</scope>
    <source>
        <strain evidence="1 2">Foug A</strain>
    </source>
</reference>
<dbReference type="EMBL" id="KN822004">
    <property type="protein sequence ID" value="KIM70880.1"/>
    <property type="molecule type" value="Genomic_DNA"/>
</dbReference>
<evidence type="ECO:0000313" key="2">
    <source>
        <dbReference type="Proteomes" id="UP000053989"/>
    </source>
</evidence>
<gene>
    <name evidence="1" type="ORF">SCLCIDRAFT_174601</name>
</gene>
<sequence>MTFDAIILVRELGSGSHWKVHKTERSGLSDLSTMIAEEYIVVSYVKADSTSSRTENDDAEELAHNSLEIVLGYAFLDSATLEARTEDFRMWSKYKCCPGAPVYVGSLLLKPVHGLNLLFNQPALLPRRGVS</sequence>
<reference evidence="2" key="2">
    <citation type="submission" date="2015-01" db="EMBL/GenBank/DDBJ databases">
        <title>Evolutionary Origins and Diversification of the Mycorrhizal Mutualists.</title>
        <authorList>
            <consortium name="DOE Joint Genome Institute"/>
            <consortium name="Mycorrhizal Genomics Consortium"/>
            <person name="Kohler A."/>
            <person name="Kuo A."/>
            <person name="Nagy L.G."/>
            <person name="Floudas D."/>
            <person name="Copeland A."/>
            <person name="Barry K.W."/>
            <person name="Cichocki N."/>
            <person name="Veneault-Fourrey C."/>
            <person name="LaButti K."/>
            <person name="Lindquist E.A."/>
            <person name="Lipzen A."/>
            <person name="Lundell T."/>
            <person name="Morin E."/>
            <person name="Murat C."/>
            <person name="Riley R."/>
            <person name="Ohm R."/>
            <person name="Sun H."/>
            <person name="Tunlid A."/>
            <person name="Henrissat B."/>
            <person name="Grigoriev I.V."/>
            <person name="Hibbett D.S."/>
            <person name="Martin F."/>
        </authorList>
    </citation>
    <scope>NUCLEOTIDE SEQUENCE [LARGE SCALE GENOMIC DNA]</scope>
    <source>
        <strain evidence="2">Foug A</strain>
    </source>
</reference>
<proteinExistence type="predicted"/>
<dbReference type="HOGENOM" id="CLU_1928813_0_0_1"/>
<name>A0A0C3EDW5_9AGAM</name>
<evidence type="ECO:0000313" key="1">
    <source>
        <dbReference type="EMBL" id="KIM70880.1"/>
    </source>
</evidence>